<reference evidence="1" key="1">
    <citation type="submission" date="2018-05" db="EMBL/GenBank/DDBJ databases">
        <authorList>
            <person name="Lanie J.A."/>
            <person name="Ng W.-L."/>
            <person name="Kazmierczak K.M."/>
            <person name="Andrzejewski T.M."/>
            <person name="Davidsen T.M."/>
            <person name="Wayne K.J."/>
            <person name="Tettelin H."/>
            <person name="Glass J.I."/>
            <person name="Rusch D."/>
            <person name="Podicherti R."/>
            <person name="Tsui H.-C.T."/>
            <person name="Winkler M.E."/>
        </authorList>
    </citation>
    <scope>NUCLEOTIDE SEQUENCE</scope>
</reference>
<dbReference type="EMBL" id="UINC01012315">
    <property type="protein sequence ID" value="SVA53858.1"/>
    <property type="molecule type" value="Genomic_DNA"/>
</dbReference>
<dbReference type="AlphaFoldDB" id="A0A381WNT7"/>
<sequence>MKDKLVLFQYYFKTLDTRYNTKIFLKTIMLETWFCDNYNYHIIAERNKPLEMLVVQRDLERQAT</sequence>
<accession>A0A381WNT7</accession>
<protein>
    <submittedName>
        <fullName evidence="1">Uncharacterized protein</fullName>
    </submittedName>
</protein>
<evidence type="ECO:0000313" key="1">
    <source>
        <dbReference type="EMBL" id="SVA53858.1"/>
    </source>
</evidence>
<name>A0A381WNT7_9ZZZZ</name>
<organism evidence="1">
    <name type="scientific">marine metagenome</name>
    <dbReference type="NCBI Taxonomy" id="408172"/>
    <lineage>
        <taxon>unclassified sequences</taxon>
        <taxon>metagenomes</taxon>
        <taxon>ecological metagenomes</taxon>
    </lineage>
</organism>
<proteinExistence type="predicted"/>
<gene>
    <name evidence="1" type="ORF">METZ01_LOCUS106712</name>
</gene>